<feature type="transmembrane region" description="Helical" evidence="8">
    <location>
        <begin position="81"/>
        <end position="102"/>
    </location>
</feature>
<dbReference type="InterPro" id="IPR036640">
    <property type="entry name" value="ABC1_TM_sf"/>
</dbReference>
<dbReference type="InterPro" id="IPR017871">
    <property type="entry name" value="ABC_transporter-like_CS"/>
</dbReference>
<evidence type="ECO:0000256" key="2">
    <source>
        <dbReference type="ARBA" id="ARBA00022448"/>
    </source>
</evidence>
<feature type="transmembrane region" description="Helical" evidence="8">
    <location>
        <begin position="201"/>
        <end position="224"/>
    </location>
</feature>
<name>A0A9X1Y3R3_9PROT</name>
<dbReference type="RefSeq" id="WP_248665134.1">
    <property type="nucleotide sequence ID" value="NZ_JALPRX010000006.1"/>
</dbReference>
<dbReference type="InterPro" id="IPR003439">
    <property type="entry name" value="ABC_transporter-like_ATP-bd"/>
</dbReference>
<evidence type="ECO:0000256" key="5">
    <source>
        <dbReference type="ARBA" id="ARBA00022840"/>
    </source>
</evidence>
<dbReference type="GO" id="GO:0005886">
    <property type="term" value="C:plasma membrane"/>
    <property type="evidence" value="ECO:0007669"/>
    <property type="project" value="UniProtKB-SubCell"/>
</dbReference>
<dbReference type="PROSITE" id="PS50929">
    <property type="entry name" value="ABC_TM1F"/>
    <property type="match status" value="1"/>
</dbReference>
<keyword evidence="3 8" id="KW-0812">Transmembrane</keyword>
<evidence type="ECO:0000256" key="6">
    <source>
        <dbReference type="ARBA" id="ARBA00022989"/>
    </source>
</evidence>
<feature type="domain" description="ABC transmembrane type-1" evidence="10">
    <location>
        <begin position="32"/>
        <end position="348"/>
    </location>
</feature>
<comment type="subcellular location">
    <subcellularLocation>
        <location evidence="1">Cell membrane</location>
        <topology evidence="1">Multi-pass membrane protein</topology>
    </subcellularLocation>
</comment>
<feature type="transmembrane region" description="Helical" evidence="8">
    <location>
        <begin position="31"/>
        <end position="51"/>
    </location>
</feature>
<evidence type="ECO:0000259" key="10">
    <source>
        <dbReference type="PROSITE" id="PS50929"/>
    </source>
</evidence>
<dbReference type="Gene3D" id="1.20.1560.10">
    <property type="entry name" value="ABC transporter type 1, transmembrane domain"/>
    <property type="match status" value="1"/>
</dbReference>
<comment type="caution">
    <text evidence="11">The sequence shown here is derived from an EMBL/GenBank/DDBJ whole genome shotgun (WGS) entry which is preliminary data.</text>
</comment>
<proteinExistence type="predicted"/>
<dbReference type="PROSITE" id="PS50893">
    <property type="entry name" value="ABC_TRANSPORTER_2"/>
    <property type="match status" value="1"/>
</dbReference>
<evidence type="ECO:0000313" key="12">
    <source>
        <dbReference type="Proteomes" id="UP001139516"/>
    </source>
</evidence>
<feature type="transmembrane region" description="Helical" evidence="8">
    <location>
        <begin position="289"/>
        <end position="313"/>
    </location>
</feature>
<dbReference type="Gene3D" id="3.40.50.300">
    <property type="entry name" value="P-loop containing nucleotide triphosphate hydrolases"/>
    <property type="match status" value="1"/>
</dbReference>
<keyword evidence="12" id="KW-1185">Reference proteome</keyword>
<dbReference type="SUPFAM" id="SSF90123">
    <property type="entry name" value="ABC transporter transmembrane region"/>
    <property type="match status" value="1"/>
</dbReference>
<evidence type="ECO:0000313" key="11">
    <source>
        <dbReference type="EMBL" id="MCK8783006.1"/>
    </source>
</evidence>
<keyword evidence="2" id="KW-0813">Transport</keyword>
<evidence type="ECO:0000256" key="4">
    <source>
        <dbReference type="ARBA" id="ARBA00022741"/>
    </source>
</evidence>
<protein>
    <submittedName>
        <fullName evidence="11">ABC transporter ATP-binding protein/permease</fullName>
    </submittedName>
</protein>
<dbReference type="EMBL" id="JALPRX010000006">
    <property type="protein sequence ID" value="MCK8783006.1"/>
    <property type="molecule type" value="Genomic_DNA"/>
</dbReference>
<keyword evidence="6 8" id="KW-1133">Transmembrane helix</keyword>
<dbReference type="InterPro" id="IPR003593">
    <property type="entry name" value="AAA+_ATPase"/>
</dbReference>
<gene>
    <name evidence="11" type="ORF">M0638_01250</name>
</gene>
<dbReference type="PROSITE" id="PS00211">
    <property type="entry name" value="ABC_TRANSPORTER_1"/>
    <property type="match status" value="1"/>
</dbReference>
<evidence type="ECO:0000256" key="3">
    <source>
        <dbReference type="ARBA" id="ARBA00022692"/>
    </source>
</evidence>
<dbReference type="InterPro" id="IPR050835">
    <property type="entry name" value="ABC_transporter_sub-D"/>
</dbReference>
<dbReference type="GO" id="GO:0005524">
    <property type="term" value="F:ATP binding"/>
    <property type="evidence" value="ECO:0007669"/>
    <property type="project" value="UniProtKB-KW"/>
</dbReference>
<organism evidence="11 12">
    <name type="scientific">Roseomonas acroporae</name>
    <dbReference type="NCBI Taxonomy" id="2937791"/>
    <lineage>
        <taxon>Bacteria</taxon>
        <taxon>Pseudomonadati</taxon>
        <taxon>Pseudomonadota</taxon>
        <taxon>Alphaproteobacteria</taxon>
        <taxon>Acetobacterales</taxon>
        <taxon>Roseomonadaceae</taxon>
        <taxon>Roseomonas</taxon>
    </lineage>
</organism>
<accession>A0A9X1Y3R3</accession>
<dbReference type="GO" id="GO:0140359">
    <property type="term" value="F:ABC-type transporter activity"/>
    <property type="evidence" value="ECO:0007669"/>
    <property type="project" value="InterPro"/>
</dbReference>
<keyword evidence="5 11" id="KW-0067">ATP-binding</keyword>
<keyword evidence="4" id="KW-0547">Nucleotide-binding</keyword>
<reference evidence="11" key="1">
    <citation type="submission" date="2022-04" db="EMBL/GenBank/DDBJ databases">
        <title>Roseomonas acroporae sp. nov., isolated from coral Acropora digitifera.</title>
        <authorList>
            <person name="Sun H."/>
        </authorList>
    </citation>
    <scope>NUCLEOTIDE SEQUENCE</scope>
    <source>
        <strain evidence="11">NAR14</strain>
    </source>
</reference>
<dbReference type="Pfam" id="PF06472">
    <property type="entry name" value="ABC_membrane_2"/>
    <property type="match status" value="1"/>
</dbReference>
<dbReference type="Proteomes" id="UP001139516">
    <property type="component" value="Unassembled WGS sequence"/>
</dbReference>
<dbReference type="SMART" id="SM00382">
    <property type="entry name" value="AAA"/>
    <property type="match status" value="1"/>
</dbReference>
<dbReference type="Pfam" id="PF00005">
    <property type="entry name" value="ABC_tran"/>
    <property type="match status" value="1"/>
</dbReference>
<evidence type="ECO:0000259" key="9">
    <source>
        <dbReference type="PROSITE" id="PS50893"/>
    </source>
</evidence>
<dbReference type="AlphaFoldDB" id="A0A9X1Y3R3"/>
<dbReference type="InterPro" id="IPR027417">
    <property type="entry name" value="P-loop_NTPase"/>
</dbReference>
<dbReference type="SUPFAM" id="SSF52540">
    <property type="entry name" value="P-loop containing nucleoside triphosphate hydrolases"/>
    <property type="match status" value="1"/>
</dbReference>
<evidence type="ECO:0000256" key="7">
    <source>
        <dbReference type="ARBA" id="ARBA00023136"/>
    </source>
</evidence>
<evidence type="ECO:0000256" key="1">
    <source>
        <dbReference type="ARBA" id="ARBA00004651"/>
    </source>
</evidence>
<feature type="domain" description="ABC transporter" evidence="9">
    <location>
        <begin position="382"/>
        <end position="614"/>
    </location>
</feature>
<feature type="transmembrane region" description="Helical" evidence="8">
    <location>
        <begin position="167"/>
        <end position="189"/>
    </location>
</feature>
<dbReference type="PANTHER" id="PTHR11384:SF59">
    <property type="entry name" value="LYSOSOMAL COBALAMIN TRANSPORTER ABCD4"/>
    <property type="match status" value="1"/>
</dbReference>
<dbReference type="CDD" id="cd03223">
    <property type="entry name" value="ABCD_peroxisomal_ALDP"/>
    <property type="match status" value="1"/>
</dbReference>
<keyword evidence="7 8" id="KW-0472">Membrane</keyword>
<sequence>MRRIVSFLHDAWALARPYWTSEERWRARGMLALLVVLNLSLVGLNVLLTFWQRAFYNALEARDWDGFQSLLLTWRVNEEGFLPGFCGIAAVFILIAVYQLYLRQALQIRWRRWMTVVYLERWLADRAYYRLALSEGGRGSRGQAEEGTDNPDQRIAEDVRLYVDNTLALGLDLMSTVVTLFSFVAVLWSLSGPLTLFGLDIPGYMVWVAMIYAVFGTVVTHLIGRRLIGLNFDRQRVEADFRFALMRLRENAEGIALYGGERDEHRGLAERFRALMENFWSIMVTTKRVTFFTASYSQVAIIFPFVVAAPAFFAGKVTLGGLFQISSAFGQVQGSLSWFVTSYRDLADWRATVRRLTGFDAALAAARAAAAEGPALREGPALGVEGLGLDLPDGRRLLADAALTVRPGESVVITGASGSGKSTLLRAIAGIWPFGRGTVTRPLARAGEDQAGEDPAGGAPAQPVGTATAGGTALFLPQRPYLPLGTLRRAVCYPADAARYTDAEIGAALEKAGLGALRDRLDEVSAWDRRLSGGEQQRVALARALLLRPDWLFLDEATASLDPAAEQHLYRVLKQELPGTALVSVAHRPAVAEFHDRRVQVKDGGLVEAAAAPA</sequence>
<dbReference type="GO" id="GO:0016887">
    <property type="term" value="F:ATP hydrolysis activity"/>
    <property type="evidence" value="ECO:0007669"/>
    <property type="project" value="InterPro"/>
</dbReference>
<evidence type="ECO:0000256" key="8">
    <source>
        <dbReference type="SAM" id="Phobius"/>
    </source>
</evidence>
<dbReference type="PANTHER" id="PTHR11384">
    <property type="entry name" value="ATP-BINDING CASSETTE, SUB-FAMILY D MEMBER"/>
    <property type="match status" value="1"/>
</dbReference>
<dbReference type="InterPro" id="IPR011527">
    <property type="entry name" value="ABC1_TM_dom"/>
</dbReference>